<keyword evidence="3" id="KW-0378">Hydrolase</keyword>
<accession>A0ABW6K9R4</accession>
<dbReference type="InterPro" id="IPR036457">
    <property type="entry name" value="PPM-type-like_dom_sf"/>
</dbReference>
<dbReference type="EC" id="3.1.3.16" evidence="3"/>
<dbReference type="GO" id="GO:0004722">
    <property type="term" value="F:protein serine/threonine phosphatase activity"/>
    <property type="evidence" value="ECO:0007669"/>
    <property type="project" value="UniProtKB-EC"/>
</dbReference>
<dbReference type="Gene3D" id="3.60.40.10">
    <property type="entry name" value="PPM-type phosphatase domain"/>
    <property type="match status" value="1"/>
</dbReference>
<proteinExistence type="predicted"/>
<name>A0ABW6K9R4_9BACI</name>
<evidence type="ECO:0000313" key="4">
    <source>
        <dbReference type="Proteomes" id="UP001601059"/>
    </source>
</evidence>
<dbReference type="Pfam" id="PF13672">
    <property type="entry name" value="PP2C_2"/>
    <property type="match status" value="1"/>
</dbReference>
<dbReference type="SUPFAM" id="SSF81606">
    <property type="entry name" value="PP2C-like"/>
    <property type="match status" value="1"/>
</dbReference>
<dbReference type="EMBL" id="JBIACK010000003">
    <property type="protein sequence ID" value="MFE8700901.1"/>
    <property type="molecule type" value="Genomic_DNA"/>
</dbReference>
<dbReference type="RefSeq" id="WP_389360515.1">
    <property type="nucleotide sequence ID" value="NZ_JBIACK010000003.1"/>
</dbReference>
<keyword evidence="1" id="KW-0175">Coiled coil</keyword>
<organism evidence="3 4">
    <name type="scientific">Cytobacillus spartinae</name>
    <dbReference type="NCBI Taxonomy" id="3299023"/>
    <lineage>
        <taxon>Bacteria</taxon>
        <taxon>Bacillati</taxon>
        <taxon>Bacillota</taxon>
        <taxon>Bacilli</taxon>
        <taxon>Bacillales</taxon>
        <taxon>Bacillaceae</taxon>
        <taxon>Cytobacillus</taxon>
    </lineage>
</organism>
<reference evidence="3 4" key="1">
    <citation type="submission" date="2024-08" db="EMBL/GenBank/DDBJ databases">
        <title>Two novel Cytobacillus novel species.</title>
        <authorList>
            <person name="Liu G."/>
        </authorList>
    </citation>
    <scope>NUCLEOTIDE SEQUENCE [LARGE SCALE GENOMIC DNA]</scope>
    <source>
        <strain evidence="3 4">FJAT-54145</strain>
    </source>
</reference>
<dbReference type="InterPro" id="IPR001932">
    <property type="entry name" value="PPM-type_phosphatase-like_dom"/>
</dbReference>
<feature type="coiled-coil region" evidence="1">
    <location>
        <begin position="335"/>
        <end position="369"/>
    </location>
</feature>
<evidence type="ECO:0000259" key="2">
    <source>
        <dbReference type="Pfam" id="PF13672"/>
    </source>
</evidence>
<evidence type="ECO:0000256" key="1">
    <source>
        <dbReference type="SAM" id="Coils"/>
    </source>
</evidence>
<protein>
    <submittedName>
        <fullName evidence="3">PP2C family serine/threonine-protein phosphatase</fullName>
        <ecNumber evidence="3">3.1.3.16</ecNumber>
    </submittedName>
</protein>
<evidence type="ECO:0000313" key="3">
    <source>
        <dbReference type="EMBL" id="MFE8700901.1"/>
    </source>
</evidence>
<gene>
    <name evidence="3" type="ORF">ACFYKX_09760</name>
</gene>
<sequence length="408" mass="45070">MSISMKAFNRTSIGHNHIRVNKVCEDASGSYTSDTMTIAVVADGHGSDNYPRTEIGSRFAVQAAMNCVKEFMERIAPDELNNEINHSTIFAQLSKSILSAWHTLVEDDCTENPFSESELAVVADKYKKYYQSGENAAKAYGTTLIIIGATIEYWFGLHIGDGKCVSVDKEGNFSQPIPWDDNCHSNITTSICDSDASDEFRYFVSKEIPLAVFIGTDGIDDSYSGNDELDSFYRSVLTIFGEHGFEVGCDEVEKYLPTLSQRGSGDDVSIAGILNIEKIAASVDLLKAQNEYNAALLLKSKAANSLLSTKERMEKANAIAISETKANSVDTITKLEKAKEDYAKSQRDYDEAEAAFRLAEQKLTAFQNMKNDVSNEVEKEPHDILRECKTSVTEHSMENVQGPDANLQ</sequence>
<comment type="caution">
    <text evidence="3">The sequence shown here is derived from an EMBL/GenBank/DDBJ whole genome shotgun (WGS) entry which is preliminary data.</text>
</comment>
<feature type="domain" description="PPM-type phosphatase" evidence="2">
    <location>
        <begin position="13"/>
        <end position="244"/>
    </location>
</feature>
<dbReference type="Proteomes" id="UP001601059">
    <property type="component" value="Unassembled WGS sequence"/>
</dbReference>
<keyword evidence="4" id="KW-1185">Reference proteome</keyword>